<evidence type="ECO:0000313" key="2">
    <source>
        <dbReference type="Proteomes" id="UP001152622"/>
    </source>
</evidence>
<reference evidence="1" key="1">
    <citation type="journal article" date="2023" name="Science">
        <title>Genome structures resolve the early diversification of teleost fishes.</title>
        <authorList>
            <person name="Parey E."/>
            <person name="Louis A."/>
            <person name="Montfort J."/>
            <person name="Bouchez O."/>
            <person name="Roques C."/>
            <person name="Iampietro C."/>
            <person name="Lluch J."/>
            <person name="Castinel A."/>
            <person name="Donnadieu C."/>
            <person name="Desvignes T."/>
            <person name="Floi Bucao C."/>
            <person name="Jouanno E."/>
            <person name="Wen M."/>
            <person name="Mejri S."/>
            <person name="Dirks R."/>
            <person name="Jansen H."/>
            <person name="Henkel C."/>
            <person name="Chen W.J."/>
            <person name="Zahm M."/>
            <person name="Cabau C."/>
            <person name="Klopp C."/>
            <person name="Thompson A.W."/>
            <person name="Robinson-Rechavi M."/>
            <person name="Braasch I."/>
            <person name="Lecointre G."/>
            <person name="Bobe J."/>
            <person name="Postlethwait J.H."/>
            <person name="Berthelot C."/>
            <person name="Roest Crollius H."/>
            <person name="Guiguen Y."/>
        </authorList>
    </citation>
    <scope>NUCLEOTIDE SEQUENCE</scope>
    <source>
        <strain evidence="1">WJC10195</strain>
    </source>
</reference>
<dbReference type="Proteomes" id="UP001152622">
    <property type="component" value="Chromosome 6"/>
</dbReference>
<evidence type="ECO:0000313" key="1">
    <source>
        <dbReference type="EMBL" id="KAJ8357583.1"/>
    </source>
</evidence>
<dbReference type="AlphaFoldDB" id="A0A9Q1FGH8"/>
<dbReference type="EMBL" id="JAINUF010000006">
    <property type="protein sequence ID" value="KAJ8357583.1"/>
    <property type="molecule type" value="Genomic_DNA"/>
</dbReference>
<comment type="caution">
    <text evidence="1">The sequence shown here is derived from an EMBL/GenBank/DDBJ whole genome shotgun (WGS) entry which is preliminary data.</text>
</comment>
<accession>A0A9Q1FGH8</accession>
<proteinExistence type="predicted"/>
<sequence length="137" mass="14953">MVTGVTPQLTPCVSGPISPSSPSTLTVHNNFKPILPGAIPSICYVNVHIAVATAPLRSWLRLRPQADSCHRGPIRSRRSRGLYVHASADGLLETALASGPTRKRARLRGHARRENRAHRYIVGPCLLWHVLPQSSDT</sequence>
<keyword evidence="2" id="KW-1185">Reference proteome</keyword>
<gene>
    <name evidence="1" type="ORF">SKAU_G00203770</name>
</gene>
<organism evidence="1 2">
    <name type="scientific">Synaphobranchus kaupii</name>
    <name type="common">Kaup's arrowtooth eel</name>
    <dbReference type="NCBI Taxonomy" id="118154"/>
    <lineage>
        <taxon>Eukaryota</taxon>
        <taxon>Metazoa</taxon>
        <taxon>Chordata</taxon>
        <taxon>Craniata</taxon>
        <taxon>Vertebrata</taxon>
        <taxon>Euteleostomi</taxon>
        <taxon>Actinopterygii</taxon>
        <taxon>Neopterygii</taxon>
        <taxon>Teleostei</taxon>
        <taxon>Anguilliformes</taxon>
        <taxon>Synaphobranchidae</taxon>
        <taxon>Synaphobranchus</taxon>
    </lineage>
</organism>
<protein>
    <submittedName>
        <fullName evidence="1">Uncharacterized protein</fullName>
    </submittedName>
</protein>
<name>A0A9Q1FGH8_SYNKA</name>